<proteinExistence type="predicted"/>
<sequence>MQAQWRFGGLLANESHPVLTSIPIDRDGFGFVSHRSTRCGLGLQDSGSQARARGIFDIARRILEANVRVLCFFSHARKVPI</sequence>
<gene>
    <name evidence="1" type="ORF">ALC62_05431</name>
</gene>
<dbReference type="Proteomes" id="UP000078542">
    <property type="component" value="Unassembled WGS sequence"/>
</dbReference>
<evidence type="ECO:0000313" key="1">
    <source>
        <dbReference type="EMBL" id="KYN03735.1"/>
    </source>
</evidence>
<keyword evidence="2" id="KW-1185">Reference proteome</keyword>
<organism evidence="1 2">
    <name type="scientific">Cyphomyrmex costatus</name>
    <dbReference type="NCBI Taxonomy" id="456900"/>
    <lineage>
        <taxon>Eukaryota</taxon>
        <taxon>Metazoa</taxon>
        <taxon>Ecdysozoa</taxon>
        <taxon>Arthropoda</taxon>
        <taxon>Hexapoda</taxon>
        <taxon>Insecta</taxon>
        <taxon>Pterygota</taxon>
        <taxon>Neoptera</taxon>
        <taxon>Endopterygota</taxon>
        <taxon>Hymenoptera</taxon>
        <taxon>Apocrita</taxon>
        <taxon>Aculeata</taxon>
        <taxon>Formicoidea</taxon>
        <taxon>Formicidae</taxon>
        <taxon>Myrmicinae</taxon>
        <taxon>Cyphomyrmex</taxon>
    </lineage>
</organism>
<dbReference type="EMBL" id="KQ977305">
    <property type="protein sequence ID" value="KYN03735.1"/>
    <property type="molecule type" value="Genomic_DNA"/>
</dbReference>
<reference evidence="1 2" key="1">
    <citation type="submission" date="2016-03" db="EMBL/GenBank/DDBJ databases">
        <title>Cyphomyrmex costatus WGS genome.</title>
        <authorList>
            <person name="Nygaard S."/>
            <person name="Hu H."/>
            <person name="Boomsma J."/>
            <person name="Zhang G."/>
        </authorList>
    </citation>
    <scope>NUCLEOTIDE SEQUENCE [LARGE SCALE GENOMIC DNA]</scope>
    <source>
        <strain evidence="1">MS0001</strain>
        <tissue evidence="1">Whole body</tissue>
    </source>
</reference>
<name>A0A195CSW7_9HYME</name>
<evidence type="ECO:0000313" key="2">
    <source>
        <dbReference type="Proteomes" id="UP000078542"/>
    </source>
</evidence>
<dbReference type="AlphaFoldDB" id="A0A195CSW7"/>
<accession>A0A195CSW7</accession>
<protein>
    <submittedName>
        <fullName evidence="1">Uncharacterized protein</fullName>
    </submittedName>
</protein>